<feature type="transmembrane region" description="Helical" evidence="5">
    <location>
        <begin position="140"/>
        <end position="161"/>
    </location>
</feature>
<keyword evidence="4 5" id="KW-0472">Membrane</keyword>
<feature type="transmembrane region" description="Helical" evidence="5">
    <location>
        <begin position="61"/>
        <end position="81"/>
    </location>
</feature>
<dbReference type="AlphaFoldDB" id="Q7MSD3"/>
<keyword evidence="8" id="KW-1185">Reference proteome</keyword>
<protein>
    <recommendedName>
        <fullName evidence="6">TMEM205-like domain-containing protein</fullName>
    </recommendedName>
</protein>
<dbReference type="GO" id="GO:0016020">
    <property type="term" value="C:membrane"/>
    <property type="evidence" value="ECO:0007669"/>
    <property type="project" value="UniProtKB-SubCell"/>
</dbReference>
<evidence type="ECO:0000256" key="1">
    <source>
        <dbReference type="ARBA" id="ARBA00004370"/>
    </source>
</evidence>
<evidence type="ECO:0000313" key="8">
    <source>
        <dbReference type="Proteomes" id="UP000000422"/>
    </source>
</evidence>
<evidence type="ECO:0000256" key="4">
    <source>
        <dbReference type="ARBA" id="ARBA00023136"/>
    </source>
</evidence>
<feature type="transmembrane region" description="Helical" evidence="5">
    <location>
        <begin position="14"/>
        <end position="41"/>
    </location>
</feature>
<dbReference type="RefSeq" id="WP_011138497.1">
    <property type="nucleotide sequence ID" value="NC_005090.1"/>
</dbReference>
<dbReference type="KEGG" id="wsu:WS0563"/>
<dbReference type="HOGENOM" id="CLU_137440_0_0_7"/>
<keyword evidence="3 5" id="KW-1133">Transmembrane helix</keyword>
<sequence>MFQGKLLLPLAKTLYLWVLGVTIGAIIALGVFGAPVIFKAWFYLPDLPLTKFHSGILMTQIFVKFGYLLNFTAFFIITYEILAFKLGASRPPFLLFGGLSVIGIFLFTLYYTPYIIEAQKLGEEATGSSAFASMHIQSEWVFKLLLLTLSLLFFSRILNLLGRK</sequence>
<evidence type="ECO:0000256" key="3">
    <source>
        <dbReference type="ARBA" id="ARBA00022989"/>
    </source>
</evidence>
<feature type="transmembrane region" description="Helical" evidence="5">
    <location>
        <begin position="93"/>
        <end position="111"/>
    </location>
</feature>
<comment type="subcellular location">
    <subcellularLocation>
        <location evidence="1">Membrane</location>
    </subcellularLocation>
</comment>
<organism evidence="8">
    <name type="scientific">Wolinella succinogenes (strain ATCC 29543 / DSM 1740 / CCUG 13145 / JCM 31913 / LMG 7466 / NCTC 11488 / FDC 602W)</name>
    <name type="common">Vibrio succinogenes</name>
    <dbReference type="NCBI Taxonomy" id="273121"/>
    <lineage>
        <taxon>Bacteria</taxon>
        <taxon>Pseudomonadati</taxon>
        <taxon>Campylobacterota</taxon>
        <taxon>Epsilonproteobacteria</taxon>
        <taxon>Campylobacterales</taxon>
        <taxon>Helicobacteraceae</taxon>
        <taxon>Wolinella</taxon>
    </lineage>
</organism>
<evidence type="ECO:0000256" key="5">
    <source>
        <dbReference type="SAM" id="Phobius"/>
    </source>
</evidence>
<keyword evidence="2 5" id="KW-0812">Transmembrane</keyword>
<dbReference type="eggNOG" id="ENOG50348MQ">
    <property type="taxonomic scope" value="Bacteria"/>
</dbReference>
<dbReference type="Pfam" id="PF13664">
    <property type="entry name" value="DUF4149"/>
    <property type="match status" value="1"/>
</dbReference>
<evidence type="ECO:0000259" key="6">
    <source>
        <dbReference type="Pfam" id="PF13664"/>
    </source>
</evidence>
<dbReference type="EMBL" id="BX571658">
    <property type="protein sequence ID" value="CAE09697.1"/>
    <property type="molecule type" value="Genomic_DNA"/>
</dbReference>
<gene>
    <name evidence="7" type="ordered locus">WS0563</name>
</gene>
<accession>Q7MSD3</accession>
<dbReference type="InterPro" id="IPR025423">
    <property type="entry name" value="TMEM205-like"/>
</dbReference>
<dbReference type="Proteomes" id="UP000000422">
    <property type="component" value="Chromosome"/>
</dbReference>
<dbReference type="STRING" id="273121.WS0563"/>
<name>Q7MSD3_WOLSU</name>
<reference evidence="7 8" key="1">
    <citation type="journal article" date="2003" name="Proc. Natl. Acad. Sci. U.S.A.">
        <title>Complete genome sequence and analysis of Wolinella succinogenes.</title>
        <authorList>
            <person name="Baar C."/>
            <person name="Eppinger M."/>
            <person name="Raddatz G."/>
            <person name="Simon JM."/>
            <person name="Lanz C."/>
            <person name="Klimmek O."/>
            <person name="Nandakumar R."/>
            <person name="Gross R."/>
            <person name="Rosinus A."/>
            <person name="Keller H."/>
            <person name="Jagtap P."/>
            <person name="Linke B."/>
            <person name="Meyer F."/>
            <person name="Lederer H."/>
            <person name="Schuster S.C."/>
        </authorList>
    </citation>
    <scope>NUCLEOTIDE SEQUENCE [LARGE SCALE GENOMIC DNA]</scope>
    <source>
        <strain evidence="8">ATCC 29543 / DSM 1740 / CCUG 13145 / JCM 31913 / LMG 7466 / NCTC 11488 / FDC 602W</strain>
    </source>
</reference>
<proteinExistence type="predicted"/>
<evidence type="ECO:0000313" key="7">
    <source>
        <dbReference type="EMBL" id="CAE09697.1"/>
    </source>
</evidence>
<evidence type="ECO:0000256" key="2">
    <source>
        <dbReference type="ARBA" id="ARBA00022692"/>
    </source>
</evidence>
<feature type="domain" description="TMEM205-like" evidence="6">
    <location>
        <begin position="17"/>
        <end position="123"/>
    </location>
</feature>